<protein>
    <submittedName>
        <fullName evidence="1">DUF2711 domain-containing protein</fullName>
    </submittedName>
</protein>
<evidence type="ECO:0000313" key="2">
    <source>
        <dbReference type="Proteomes" id="UP000220078"/>
    </source>
</evidence>
<sequence length="44" mass="5212">MLGHISCFALYLIQSVQNEHIEYIVQSMNVEAVICKKTMVDWYY</sequence>
<evidence type="ECO:0000313" key="1">
    <source>
        <dbReference type="EMBL" id="PEN84184.1"/>
    </source>
</evidence>
<dbReference type="Pfam" id="PF10924">
    <property type="entry name" value="DUF2711"/>
    <property type="match status" value="1"/>
</dbReference>
<dbReference type="RefSeq" id="WP_002059533.1">
    <property type="nucleotide sequence ID" value="NZ_NUAI01000009.1"/>
</dbReference>
<reference evidence="1 2" key="1">
    <citation type="submission" date="2017-09" db="EMBL/GenBank/DDBJ databases">
        <title>Large-scale bioinformatics analysis of Bacillus genomes uncovers conserved roles of natural products in bacterial physiology.</title>
        <authorList>
            <consortium name="Agbiome Team Llc"/>
            <person name="Bleich R.M."/>
            <person name="Kirk G.J."/>
            <person name="Santa Maria K.C."/>
            <person name="Allen S.E."/>
            <person name="Farag S."/>
            <person name="Shank E.A."/>
            <person name="Bowers A."/>
        </authorList>
    </citation>
    <scope>NUCLEOTIDE SEQUENCE [LARGE SCALE GENOMIC DNA]</scope>
    <source>
        <strain evidence="1 2">AFS027629</strain>
    </source>
</reference>
<dbReference type="Proteomes" id="UP000220078">
    <property type="component" value="Unassembled WGS sequence"/>
</dbReference>
<name>A0AB36SVL7_9BACI</name>
<comment type="caution">
    <text evidence="1">The sequence shown here is derived from an EMBL/GenBank/DDBJ whole genome shotgun (WGS) entry which is preliminary data.</text>
</comment>
<gene>
    <name evidence="1" type="ORF">CN551_28390</name>
</gene>
<dbReference type="EMBL" id="NUAP01000059">
    <property type="protein sequence ID" value="PEN84184.1"/>
    <property type="molecule type" value="Genomic_DNA"/>
</dbReference>
<proteinExistence type="predicted"/>
<dbReference type="AlphaFoldDB" id="A0AB36SVL7"/>
<dbReference type="InterPro" id="IPR024250">
    <property type="entry name" value="DUF2711"/>
</dbReference>
<accession>A0AB36SVL7</accession>
<organism evidence="1 2">
    <name type="scientific">Bacillus toyonensis</name>
    <dbReference type="NCBI Taxonomy" id="155322"/>
    <lineage>
        <taxon>Bacteria</taxon>
        <taxon>Bacillati</taxon>
        <taxon>Bacillota</taxon>
        <taxon>Bacilli</taxon>
        <taxon>Bacillales</taxon>
        <taxon>Bacillaceae</taxon>
        <taxon>Bacillus</taxon>
        <taxon>Bacillus cereus group</taxon>
    </lineage>
</organism>